<dbReference type="InterPro" id="IPR025333">
    <property type="entry name" value="DUF4239"/>
</dbReference>
<accession>A0A512DP83</accession>
<dbReference type="RefSeq" id="WP_044428171.1">
    <property type="nucleotide sequence ID" value="NZ_BJYZ01000009.1"/>
</dbReference>
<evidence type="ECO:0008006" key="4">
    <source>
        <dbReference type="Google" id="ProtNLM"/>
    </source>
</evidence>
<evidence type="ECO:0000256" key="1">
    <source>
        <dbReference type="SAM" id="Phobius"/>
    </source>
</evidence>
<organism evidence="2 3">
    <name type="scientific">Skermanella aerolata</name>
    <dbReference type="NCBI Taxonomy" id="393310"/>
    <lineage>
        <taxon>Bacteria</taxon>
        <taxon>Pseudomonadati</taxon>
        <taxon>Pseudomonadota</taxon>
        <taxon>Alphaproteobacteria</taxon>
        <taxon>Rhodospirillales</taxon>
        <taxon>Azospirillaceae</taxon>
        <taxon>Skermanella</taxon>
    </lineage>
</organism>
<keyword evidence="3" id="KW-1185">Reference proteome</keyword>
<feature type="transmembrane region" description="Helical" evidence="1">
    <location>
        <begin position="184"/>
        <end position="203"/>
    </location>
</feature>
<evidence type="ECO:0000313" key="3">
    <source>
        <dbReference type="Proteomes" id="UP000321523"/>
    </source>
</evidence>
<proteinExistence type="predicted"/>
<keyword evidence="1" id="KW-0472">Membrane</keyword>
<dbReference type="Pfam" id="PF14023">
    <property type="entry name" value="Bestrophin-like"/>
    <property type="match status" value="1"/>
</dbReference>
<dbReference type="AlphaFoldDB" id="A0A512DP83"/>
<keyword evidence="1" id="KW-1133">Transmembrane helix</keyword>
<comment type="caution">
    <text evidence="2">The sequence shown here is derived from an EMBL/GenBank/DDBJ whole genome shotgun (WGS) entry which is preliminary data.</text>
</comment>
<sequence>MTLTTEFLLWMAGAVLWAVSGLAIVRYYLTEAELAGNNPGGGFKYMYFAQVFAGFAAFVLVQASDTRETAATAIAQETAALRALVMVSTAGGMDADGRIAAAVKDYGEAVAADEWQEMAAGAHSPLAARRFDEVLRAFHNAPATDPATTSSPVAAEMGSQLAVAAVSARNQRIDVAAGNAFDKMLWTAVGALALVSIAFNWALGSTSVIMHALTTSMLTMTMAQMLHLAVLMGSPFAGSAPLSPHRFLALPGF</sequence>
<dbReference type="Proteomes" id="UP000321523">
    <property type="component" value="Unassembled WGS sequence"/>
</dbReference>
<reference evidence="2 3" key="1">
    <citation type="submission" date="2019-07" db="EMBL/GenBank/DDBJ databases">
        <title>Whole genome shotgun sequence of Skermanella aerolata NBRC 106429.</title>
        <authorList>
            <person name="Hosoyama A."/>
            <person name="Uohara A."/>
            <person name="Ohji S."/>
            <person name="Ichikawa N."/>
        </authorList>
    </citation>
    <scope>NUCLEOTIDE SEQUENCE [LARGE SCALE GENOMIC DNA]</scope>
    <source>
        <strain evidence="2 3">NBRC 106429</strain>
    </source>
</reference>
<dbReference type="OrthoDB" id="3427059at2"/>
<dbReference type="EMBL" id="BJYZ01000009">
    <property type="protein sequence ID" value="GEO38291.1"/>
    <property type="molecule type" value="Genomic_DNA"/>
</dbReference>
<keyword evidence="1" id="KW-0812">Transmembrane</keyword>
<name>A0A512DP83_9PROT</name>
<gene>
    <name evidence="2" type="ORF">SAE02_24390</name>
</gene>
<evidence type="ECO:0000313" key="2">
    <source>
        <dbReference type="EMBL" id="GEO38291.1"/>
    </source>
</evidence>
<feature type="transmembrane region" description="Helical" evidence="1">
    <location>
        <begin position="41"/>
        <end position="61"/>
    </location>
</feature>
<feature type="transmembrane region" description="Helical" evidence="1">
    <location>
        <begin position="7"/>
        <end position="29"/>
    </location>
</feature>
<protein>
    <recommendedName>
        <fullName evidence="4">DUF4239 domain-containing protein</fullName>
    </recommendedName>
</protein>